<sequence>MEAQLFRPACPMCDFLSLRYRLVLTSARSPQPLGVQLSRVVLYDREHQPIPVLKVITSGSLVARKAQDFTSFGFERAPAAARWRSSALPASIDLWLEMPTQVMAYELYSAFDSPESDPISWSFGALRHDGVFVVLRSVASAVAPWDRGASYGYEHLGAFTRQAAVQPGVMPPDASVGPAGNCSELLLVLLRGDAFRLGESGEHGESGAAPQLEVLQSIASHVLEPAVRMGWWVFPLADVTVPARHIALFRNMTRRTLLLDERAVRLRPRNATQALTLLDALHWSVAAAKSLLRRHAWRALLVLRADLALKQQLQLPEPTFPTQSILVPFQVSDIPFTKLNHIPRVADNMLLVPHCRIGELVRALAAHAARQNLHDLCDWVRCPVSYWLASRHDANSALEQNPLFRMVGRSEALPGCRHRPCGAARPRGMACRWPPETKAHPPESCAAMRCPRWTWKRVETISPKFVTTSSFAQQLAKLKAIVALSRAQSDKRG</sequence>
<dbReference type="Proteomes" id="UP001515480">
    <property type="component" value="Unassembled WGS sequence"/>
</dbReference>
<accession>A0AB34JPT5</accession>
<dbReference type="EMBL" id="JBGBPQ010000006">
    <property type="protein sequence ID" value="KAL1522624.1"/>
    <property type="molecule type" value="Genomic_DNA"/>
</dbReference>
<evidence type="ECO:0000313" key="2">
    <source>
        <dbReference type="Proteomes" id="UP001515480"/>
    </source>
</evidence>
<dbReference type="AlphaFoldDB" id="A0AB34JPT5"/>
<proteinExistence type="predicted"/>
<keyword evidence="2" id="KW-1185">Reference proteome</keyword>
<evidence type="ECO:0000313" key="1">
    <source>
        <dbReference type="EMBL" id="KAL1522624.1"/>
    </source>
</evidence>
<comment type="caution">
    <text evidence="1">The sequence shown here is derived from an EMBL/GenBank/DDBJ whole genome shotgun (WGS) entry which is preliminary data.</text>
</comment>
<organism evidence="1 2">
    <name type="scientific">Prymnesium parvum</name>
    <name type="common">Toxic golden alga</name>
    <dbReference type="NCBI Taxonomy" id="97485"/>
    <lineage>
        <taxon>Eukaryota</taxon>
        <taxon>Haptista</taxon>
        <taxon>Haptophyta</taxon>
        <taxon>Prymnesiophyceae</taxon>
        <taxon>Prymnesiales</taxon>
        <taxon>Prymnesiaceae</taxon>
        <taxon>Prymnesium</taxon>
    </lineage>
</organism>
<protein>
    <submittedName>
        <fullName evidence="1">Uncharacterized protein</fullName>
    </submittedName>
</protein>
<reference evidence="1 2" key="1">
    <citation type="journal article" date="2024" name="Science">
        <title>Giant polyketide synthase enzymes in the biosynthesis of giant marine polyether toxins.</title>
        <authorList>
            <person name="Fallon T.R."/>
            <person name="Shende V.V."/>
            <person name="Wierzbicki I.H."/>
            <person name="Pendleton A.L."/>
            <person name="Watervoot N.F."/>
            <person name="Auber R.P."/>
            <person name="Gonzalez D.J."/>
            <person name="Wisecaver J.H."/>
            <person name="Moore B.S."/>
        </authorList>
    </citation>
    <scope>NUCLEOTIDE SEQUENCE [LARGE SCALE GENOMIC DNA]</scope>
    <source>
        <strain evidence="1 2">12B1</strain>
    </source>
</reference>
<name>A0AB34JPT5_PRYPA</name>
<gene>
    <name evidence="1" type="ORF">AB1Y20_017606</name>
</gene>